<dbReference type="Proteomes" id="UP000265354">
    <property type="component" value="Unassembled WGS sequence"/>
</dbReference>
<protein>
    <recommendedName>
        <fullName evidence="2">urease</fullName>
        <ecNumber evidence="2">3.5.1.5</ecNumber>
    </recommendedName>
</protein>
<dbReference type="InterPro" id="IPR002019">
    <property type="entry name" value="Urease_beta-like"/>
</dbReference>
<comment type="pathway">
    <text evidence="1">Nitrogen metabolism; urea degradation; CO(2) and NH(3) from urea (urease route): step 1/1.</text>
</comment>
<proteinExistence type="predicted"/>
<evidence type="ECO:0000256" key="4">
    <source>
        <dbReference type="ARBA" id="ARBA00047778"/>
    </source>
</evidence>
<evidence type="ECO:0000313" key="6">
    <source>
        <dbReference type="EMBL" id="GBQ01562.1"/>
    </source>
</evidence>
<dbReference type="InterPro" id="IPR050069">
    <property type="entry name" value="Urease_subunit"/>
</dbReference>
<dbReference type="Gene3D" id="2.10.150.10">
    <property type="entry name" value="Urease, beta subunit"/>
    <property type="match status" value="1"/>
</dbReference>
<dbReference type="NCBIfam" id="NF009671">
    <property type="entry name" value="PRK13192.1"/>
    <property type="match status" value="1"/>
</dbReference>
<evidence type="ECO:0000256" key="5">
    <source>
        <dbReference type="SAM" id="MobiDB-lite"/>
    </source>
</evidence>
<dbReference type="CDD" id="cd00407">
    <property type="entry name" value="Urease_beta"/>
    <property type="match status" value="1"/>
</dbReference>
<dbReference type="SUPFAM" id="SSF54111">
    <property type="entry name" value="Urease, gamma-subunit"/>
    <property type="match status" value="1"/>
</dbReference>
<feature type="region of interest" description="Disordered" evidence="5">
    <location>
        <begin position="257"/>
        <end position="373"/>
    </location>
</feature>
<dbReference type="Pfam" id="PF00699">
    <property type="entry name" value="Urease_beta"/>
    <property type="match status" value="1"/>
</dbReference>
<reference evidence="6 7" key="1">
    <citation type="submission" date="2018-07" db="EMBL/GenBank/DDBJ databases">
        <title>Whole Genome Shotgun Sequence of Streptomyces spongiicola strain 531S.</title>
        <authorList>
            <person name="Dohra H."/>
            <person name="Kodani S."/>
        </authorList>
    </citation>
    <scope>NUCLEOTIDE SEQUENCE [LARGE SCALE GENOMIC DNA]</scope>
    <source>
        <strain evidence="6 7">531S</strain>
    </source>
</reference>
<name>A0A388T0A7_9ACTN</name>
<keyword evidence="3" id="KW-0378">Hydrolase</keyword>
<dbReference type="AlphaFoldDB" id="A0A388T0A7"/>
<accession>A0A388T0A7</accession>
<dbReference type="EC" id="3.5.1.5" evidence="2"/>
<gene>
    <name evidence="6" type="ORF">SSP531S_30010</name>
</gene>
<dbReference type="InterPro" id="IPR002026">
    <property type="entry name" value="Urease_gamma/gamma-beta_su"/>
</dbReference>
<evidence type="ECO:0000256" key="3">
    <source>
        <dbReference type="ARBA" id="ARBA00022801"/>
    </source>
</evidence>
<dbReference type="PANTHER" id="PTHR33569:SF1">
    <property type="entry name" value="UREASE"/>
    <property type="match status" value="1"/>
</dbReference>
<comment type="catalytic activity">
    <reaction evidence="4">
        <text>urea + 2 H2O + H(+) = hydrogencarbonate + 2 NH4(+)</text>
        <dbReference type="Rhea" id="RHEA:20557"/>
        <dbReference type="ChEBI" id="CHEBI:15377"/>
        <dbReference type="ChEBI" id="CHEBI:15378"/>
        <dbReference type="ChEBI" id="CHEBI:16199"/>
        <dbReference type="ChEBI" id="CHEBI:17544"/>
        <dbReference type="ChEBI" id="CHEBI:28938"/>
        <dbReference type="EC" id="3.5.1.5"/>
    </reaction>
</comment>
<dbReference type="PANTHER" id="PTHR33569">
    <property type="entry name" value="UREASE"/>
    <property type="match status" value="1"/>
</dbReference>
<comment type="caution">
    <text evidence="6">The sequence shown here is derived from an EMBL/GenBank/DDBJ whole genome shotgun (WGS) entry which is preliminary data.</text>
</comment>
<evidence type="ECO:0000313" key="7">
    <source>
        <dbReference type="Proteomes" id="UP000265354"/>
    </source>
</evidence>
<dbReference type="Pfam" id="PF00547">
    <property type="entry name" value="Urease_gamma"/>
    <property type="match status" value="1"/>
</dbReference>
<dbReference type="UniPathway" id="UPA00258">
    <property type="reaction ID" value="UER00370"/>
</dbReference>
<evidence type="ECO:0000256" key="2">
    <source>
        <dbReference type="ARBA" id="ARBA00012934"/>
    </source>
</evidence>
<dbReference type="EMBL" id="BGZL01000007">
    <property type="protein sequence ID" value="GBQ01562.1"/>
    <property type="molecule type" value="Genomic_DNA"/>
</dbReference>
<dbReference type="GO" id="GO:0043419">
    <property type="term" value="P:urea catabolic process"/>
    <property type="evidence" value="ECO:0007669"/>
    <property type="project" value="UniProtKB-UniPathway"/>
</dbReference>
<dbReference type="InterPro" id="IPR036461">
    <property type="entry name" value="Urease_betasu_sf"/>
</dbReference>
<dbReference type="GO" id="GO:0035550">
    <property type="term" value="C:urease complex"/>
    <property type="evidence" value="ECO:0007669"/>
    <property type="project" value="InterPro"/>
</dbReference>
<sequence length="373" mass="38328">MSFKRSESDVKTPALCIQWEGPAGLKAGRRGDVRLTPTERDRLLLFGAAELARARRARGLRLNVPEATALIADTVCEAARDGRRLAEAVEAARSVLGPEDVLPGVADVVTEVHVEAVFDDGSRLAVVSDPIGGGGLGVSAPGAVLPGPADPEPEPAVRLTVRNTAAVPVSVTSHFHFFEANPRLDFDRAAAYGMRLCVPAGSSVRFGPGDEVRVGLVPIGGGRVVIGFAGLVDGPLDAPGAKAEALRRAAACGYLGAAGGWRPPDRSTGGQGSGGQESAEPGIAEPGTAGHEPAADRSAVDRSTGPETVRSETVRSETARQGAGQPARPETGAREAAPEGGAEGGPGPRDHGEPHPAPRASRQQAPCRPEEDR</sequence>
<feature type="compositionally biased region" description="Basic and acidic residues" evidence="5">
    <location>
        <begin position="309"/>
        <end position="318"/>
    </location>
</feature>
<dbReference type="Gene3D" id="3.30.280.10">
    <property type="entry name" value="Urease, gamma-like subunit"/>
    <property type="match status" value="1"/>
</dbReference>
<organism evidence="6 7">
    <name type="scientific">Streptomyces spongiicola</name>
    <dbReference type="NCBI Taxonomy" id="1690221"/>
    <lineage>
        <taxon>Bacteria</taxon>
        <taxon>Bacillati</taxon>
        <taxon>Actinomycetota</taxon>
        <taxon>Actinomycetes</taxon>
        <taxon>Kitasatosporales</taxon>
        <taxon>Streptomycetaceae</taxon>
        <taxon>Streptomyces</taxon>
    </lineage>
</organism>
<dbReference type="SUPFAM" id="SSF51278">
    <property type="entry name" value="Urease, beta-subunit"/>
    <property type="match status" value="1"/>
</dbReference>
<dbReference type="CDD" id="cd00390">
    <property type="entry name" value="Urease_gamma"/>
    <property type="match status" value="1"/>
</dbReference>
<dbReference type="NCBIfam" id="TIGR00193">
    <property type="entry name" value="urease_gam"/>
    <property type="match status" value="1"/>
</dbReference>
<evidence type="ECO:0000256" key="1">
    <source>
        <dbReference type="ARBA" id="ARBA00004897"/>
    </source>
</evidence>
<dbReference type="InterPro" id="IPR036463">
    <property type="entry name" value="Urease_gamma_sf"/>
</dbReference>
<dbReference type="GO" id="GO:0016151">
    <property type="term" value="F:nickel cation binding"/>
    <property type="evidence" value="ECO:0007669"/>
    <property type="project" value="InterPro"/>
</dbReference>
<dbReference type="GO" id="GO:0009039">
    <property type="term" value="F:urease activity"/>
    <property type="evidence" value="ECO:0007669"/>
    <property type="project" value="UniProtKB-EC"/>
</dbReference>